<gene>
    <name evidence="1" type="ORF">E2C01_078956</name>
</gene>
<sequence>MKIYQQNAEECCFFKTAAGLGMHTGIWYTRLSVLLNGTVTVMRRERTELCIQPNVWPFDYQIFSLLISRWC</sequence>
<evidence type="ECO:0000313" key="1">
    <source>
        <dbReference type="EMBL" id="MPC84227.1"/>
    </source>
</evidence>
<keyword evidence="2" id="KW-1185">Reference proteome</keyword>
<name>A0A5B7IRK9_PORTR</name>
<dbReference type="Proteomes" id="UP000324222">
    <property type="component" value="Unassembled WGS sequence"/>
</dbReference>
<dbReference type="EMBL" id="VSRR010064840">
    <property type="protein sequence ID" value="MPC84227.1"/>
    <property type="molecule type" value="Genomic_DNA"/>
</dbReference>
<dbReference type="AlphaFoldDB" id="A0A5B7IRK9"/>
<reference evidence="1 2" key="1">
    <citation type="submission" date="2019-05" db="EMBL/GenBank/DDBJ databases">
        <title>Another draft genome of Portunus trituberculatus and its Hox gene families provides insights of decapod evolution.</title>
        <authorList>
            <person name="Jeong J.-H."/>
            <person name="Song I."/>
            <person name="Kim S."/>
            <person name="Choi T."/>
            <person name="Kim D."/>
            <person name="Ryu S."/>
            <person name="Kim W."/>
        </authorList>
    </citation>
    <scope>NUCLEOTIDE SEQUENCE [LARGE SCALE GENOMIC DNA]</scope>
    <source>
        <tissue evidence="1">Muscle</tissue>
    </source>
</reference>
<accession>A0A5B7IRK9</accession>
<protein>
    <submittedName>
        <fullName evidence="1">Uncharacterized protein</fullName>
    </submittedName>
</protein>
<proteinExistence type="predicted"/>
<evidence type="ECO:0000313" key="2">
    <source>
        <dbReference type="Proteomes" id="UP000324222"/>
    </source>
</evidence>
<organism evidence="1 2">
    <name type="scientific">Portunus trituberculatus</name>
    <name type="common">Swimming crab</name>
    <name type="synonym">Neptunus trituberculatus</name>
    <dbReference type="NCBI Taxonomy" id="210409"/>
    <lineage>
        <taxon>Eukaryota</taxon>
        <taxon>Metazoa</taxon>
        <taxon>Ecdysozoa</taxon>
        <taxon>Arthropoda</taxon>
        <taxon>Crustacea</taxon>
        <taxon>Multicrustacea</taxon>
        <taxon>Malacostraca</taxon>
        <taxon>Eumalacostraca</taxon>
        <taxon>Eucarida</taxon>
        <taxon>Decapoda</taxon>
        <taxon>Pleocyemata</taxon>
        <taxon>Brachyura</taxon>
        <taxon>Eubrachyura</taxon>
        <taxon>Portunoidea</taxon>
        <taxon>Portunidae</taxon>
        <taxon>Portuninae</taxon>
        <taxon>Portunus</taxon>
    </lineage>
</organism>
<comment type="caution">
    <text evidence="1">The sequence shown here is derived from an EMBL/GenBank/DDBJ whole genome shotgun (WGS) entry which is preliminary data.</text>
</comment>